<reference evidence="1 2" key="1">
    <citation type="submission" date="2022-05" db="EMBL/GenBank/DDBJ databases">
        <authorList>
            <person name="Park J.-S."/>
        </authorList>
    </citation>
    <scope>NUCLEOTIDE SEQUENCE [LARGE SCALE GENOMIC DNA]</scope>
    <source>
        <strain evidence="1 2">2012CJ35-5</strain>
    </source>
</reference>
<dbReference type="PROSITE" id="PS51257">
    <property type="entry name" value="PROKAR_LIPOPROTEIN"/>
    <property type="match status" value="1"/>
</dbReference>
<dbReference type="Proteomes" id="UP001203607">
    <property type="component" value="Unassembled WGS sequence"/>
</dbReference>
<comment type="caution">
    <text evidence="1">The sequence shown here is derived from an EMBL/GenBank/DDBJ whole genome shotgun (WGS) entry which is preliminary data.</text>
</comment>
<protein>
    <submittedName>
        <fullName evidence="1">Uncharacterized protein</fullName>
    </submittedName>
</protein>
<evidence type="ECO:0000313" key="2">
    <source>
        <dbReference type="Proteomes" id="UP001203607"/>
    </source>
</evidence>
<evidence type="ECO:0000313" key="1">
    <source>
        <dbReference type="EMBL" id="MCL6274046.1"/>
    </source>
</evidence>
<accession>A0ABT0PSV6</accession>
<dbReference type="RefSeq" id="WP_249657235.1">
    <property type="nucleotide sequence ID" value="NZ_JAMFMA010000002.1"/>
</dbReference>
<organism evidence="1 2">
    <name type="scientific">Flagellimonas spongiicola</name>
    <dbReference type="NCBI Taxonomy" id="2942208"/>
    <lineage>
        <taxon>Bacteria</taxon>
        <taxon>Pseudomonadati</taxon>
        <taxon>Bacteroidota</taxon>
        <taxon>Flavobacteriia</taxon>
        <taxon>Flavobacteriales</taxon>
        <taxon>Flavobacteriaceae</taxon>
        <taxon>Flagellimonas</taxon>
    </lineage>
</organism>
<keyword evidence="2" id="KW-1185">Reference proteome</keyword>
<proteinExistence type="predicted"/>
<dbReference type="EMBL" id="JAMFMA010000002">
    <property type="protein sequence ID" value="MCL6274046.1"/>
    <property type="molecule type" value="Genomic_DNA"/>
</dbReference>
<name>A0ABT0PSV6_9FLAO</name>
<sequence length="616" mass="70536">MKNTKMFWAVVSMTVVFCWLVSCQKEEMQTKETQDVELQEPDTARMIKIGEKLENPYSVENMRRAYDRLLKKNKVSKKTYAAKTFKDSNDISTTDYYVRFWVENDEQKSLLLADSLNLSVVPLDVEIVEDGDHYLDEGSELDGARWLYTSVVENYHFHESIKYEKLEDLFLIEASDLGEEEEHEEMKTTTIGGKTGISKNFLYDLEDEALMLTGNLDAEQSRNGAAVARSRQRPQGHVRVLNTVSGNFDPVVGVKVKTRKWFKWAKGWTNAEGFYRVNRRYRRNVRYTVIFKNNRGFKIWPSVVSVSAARFRAGSRSKFGHDFNFRTNSAGWRWATVNNATRRYLDYCTQFGIGRPHRNLRIVALGGSGASSAPMLRRVWGLYGFTTRSKVVTFLAKANKLNMSANVVAHMLKFIQPDLIIRANANRGTDGVFSVTFHELAHASHFKKVGSRYWIKYINYIISYGTLSKAKRPYGDGRGKNFGLCALGEAWAYHCGYTLILEEFGNDNNIVSEEGLENFEPIRRPSNISINRQGRPLFAWEGWIPSGIMNDLEDDNEDLIRQGFNDNVSGYGIADIFNALDSGIESPQAFRNRLLSENGNRAANDVRNLFEAYHWD</sequence>
<gene>
    <name evidence="1" type="ORF">M3P19_08495</name>
</gene>